<sequence>MPGRQLALLCMDLQKVMFVPTLTHISIHNLRLHLADTNDSYISMWHKGIGGTGGNEVASCFFQSSYIWNYYKENISNLV</sequence>
<comment type="caution">
    <text evidence="1">The sequence shown here is derived from an EMBL/GenBank/DDBJ whole genome shotgun (WGS) entry which is preliminary data.</text>
</comment>
<keyword evidence="2" id="KW-1185">Reference proteome</keyword>
<reference evidence="1 2" key="1">
    <citation type="submission" date="2023-02" db="EMBL/GenBank/DDBJ databases">
        <title>LHISI_Scaffold_Assembly.</title>
        <authorList>
            <person name="Stuart O.P."/>
            <person name="Cleave R."/>
            <person name="Magrath M.J.L."/>
            <person name="Mikheyev A.S."/>
        </authorList>
    </citation>
    <scope>NUCLEOTIDE SEQUENCE [LARGE SCALE GENOMIC DNA]</scope>
    <source>
        <strain evidence="1">Daus_M_001</strain>
        <tissue evidence="1">Leg muscle</tissue>
    </source>
</reference>
<proteinExistence type="predicted"/>
<dbReference type="Proteomes" id="UP001159363">
    <property type="component" value="Chromosome X"/>
</dbReference>
<name>A0ABQ9HKF9_9NEOP</name>
<accession>A0ABQ9HKF9</accession>
<dbReference type="EMBL" id="JARBHB010000004">
    <property type="protein sequence ID" value="KAJ8884807.1"/>
    <property type="molecule type" value="Genomic_DNA"/>
</dbReference>
<organism evidence="1 2">
    <name type="scientific">Dryococelus australis</name>
    <dbReference type="NCBI Taxonomy" id="614101"/>
    <lineage>
        <taxon>Eukaryota</taxon>
        <taxon>Metazoa</taxon>
        <taxon>Ecdysozoa</taxon>
        <taxon>Arthropoda</taxon>
        <taxon>Hexapoda</taxon>
        <taxon>Insecta</taxon>
        <taxon>Pterygota</taxon>
        <taxon>Neoptera</taxon>
        <taxon>Polyneoptera</taxon>
        <taxon>Phasmatodea</taxon>
        <taxon>Verophasmatodea</taxon>
        <taxon>Anareolatae</taxon>
        <taxon>Phasmatidae</taxon>
        <taxon>Eurycanthinae</taxon>
        <taxon>Dryococelus</taxon>
    </lineage>
</organism>
<evidence type="ECO:0000313" key="1">
    <source>
        <dbReference type="EMBL" id="KAJ8884807.1"/>
    </source>
</evidence>
<gene>
    <name evidence="1" type="ORF">PR048_011003</name>
</gene>
<evidence type="ECO:0000313" key="2">
    <source>
        <dbReference type="Proteomes" id="UP001159363"/>
    </source>
</evidence>
<protein>
    <submittedName>
        <fullName evidence="1">Uncharacterized protein</fullName>
    </submittedName>
</protein>